<dbReference type="InterPro" id="IPR027705">
    <property type="entry name" value="Flotillin_fam"/>
</dbReference>
<reference evidence="10" key="1">
    <citation type="submission" date="2019-02" db="EMBL/GenBank/DDBJ databases">
        <authorList>
            <person name="Gruber-Vodicka R. H."/>
            <person name="Seah K. B. B."/>
        </authorList>
    </citation>
    <scope>NUCLEOTIDE SEQUENCE</scope>
    <source>
        <strain evidence="9">BECK_BZ163</strain>
        <strain evidence="11">BECK_BZ164</strain>
        <strain evidence="10">BECK_BZ165</strain>
    </source>
</reference>
<keyword evidence="4" id="KW-1003">Cell membrane</keyword>
<keyword evidence="5 7" id="KW-0472">Membrane</keyword>
<evidence type="ECO:0000256" key="7">
    <source>
        <dbReference type="SAM" id="Phobius"/>
    </source>
</evidence>
<sequence length="678" mass="76234">MWGEIISNLIFALAVLVPMVSLIVLVKKSYRVIPANEVGIISGALRRQRIPETGEVKNYTILKGGGAFVWPAVNQLYTLSLAPRKIETTVEVRTNEYIHWELPVVLVFHINAHDDYQLHAAISLFSQEKDDYVSELIQDLLTDRLQAIVATMSYEDVHKERSIVQESTGKVIQEKLDELGLKVMSLAIQGLRVKDEDDPFAAKAKLASDEINREIKIKSMEEEARIRKAEANKEIDIVNMQKEQRIAGFKAREEEEKERHNSEQNMLISEQEAIASKEIQIKEIWKAFEIAKRGAEKEVKVKTEEALSEEGISEQKKRKTLDIAAREATRDIRIKDEEASRDEICKEQERIVAKVRTDNQIKLEKEEARRLEGLREIEVTQILGINTAEADREVGVKQKGAEHQVRIVAIGAAREEQIREQEVEKEVAENKKALLKARDEMKAIEFDTNFKAQRAELLPRVLAEKEQRETEANMRKAVLVIESLARLSVAENDRNAKIFEAEGELRLVQAEADGQKAKLIADADGKKAKLIAKADALRAQLFAKADSQAALLDAFKEVDEASKFFLFFNETLEQFPEILRALMGEPGLAGVFGEIAKPLGQIDSIRIVDFAGQNGAASRLSELAEVSPQIVLSFLSKFQAAGFGNIIKKLGISNELLDLLEKKVSGPNDIPINPKINR</sequence>
<keyword evidence="7" id="KW-0812">Transmembrane</keyword>
<evidence type="ECO:0000313" key="10">
    <source>
        <dbReference type="EMBL" id="VFJ43940.1"/>
    </source>
</evidence>
<evidence type="ECO:0000256" key="6">
    <source>
        <dbReference type="SAM" id="Coils"/>
    </source>
</evidence>
<evidence type="ECO:0000256" key="4">
    <source>
        <dbReference type="ARBA" id="ARBA00022475"/>
    </source>
</evidence>
<organism evidence="10">
    <name type="scientific">Candidatus Kentrum sp. FM</name>
    <dbReference type="NCBI Taxonomy" id="2126340"/>
    <lineage>
        <taxon>Bacteria</taxon>
        <taxon>Pseudomonadati</taxon>
        <taxon>Pseudomonadota</taxon>
        <taxon>Gammaproteobacteria</taxon>
        <taxon>Candidatus Kentrum</taxon>
    </lineage>
</organism>
<keyword evidence="7" id="KW-1133">Transmembrane helix</keyword>
<dbReference type="PANTHER" id="PTHR13806">
    <property type="entry name" value="FLOTILLIN-RELATED"/>
    <property type="match status" value="1"/>
</dbReference>
<evidence type="ECO:0000313" key="9">
    <source>
        <dbReference type="EMBL" id="VFJ43092.1"/>
    </source>
</evidence>
<evidence type="ECO:0000256" key="5">
    <source>
        <dbReference type="ARBA" id="ARBA00023136"/>
    </source>
</evidence>
<protein>
    <submittedName>
        <fullName evidence="10">Uncharacterized membrane protein YqiK, contains Band7/PHB/SPFH domain</fullName>
    </submittedName>
</protein>
<dbReference type="EMBL" id="CAADFL010000012">
    <property type="protein sequence ID" value="VFK06184.1"/>
    <property type="molecule type" value="Genomic_DNA"/>
</dbReference>
<comment type="similarity">
    <text evidence="3">Belongs to the band 7/mec-2 family. Flotillin subfamily.</text>
</comment>
<evidence type="ECO:0000256" key="1">
    <source>
        <dbReference type="ARBA" id="ARBA00004167"/>
    </source>
</evidence>
<dbReference type="PANTHER" id="PTHR13806:SF31">
    <property type="entry name" value="FLOTILLIN-LIKE PROTEIN 1-RELATED"/>
    <property type="match status" value="1"/>
</dbReference>
<dbReference type="InterPro" id="IPR036013">
    <property type="entry name" value="Band_7/SPFH_dom_sf"/>
</dbReference>
<evidence type="ECO:0000313" key="11">
    <source>
        <dbReference type="EMBL" id="VFK06184.1"/>
    </source>
</evidence>
<dbReference type="EMBL" id="CAADEZ010000004">
    <property type="protein sequence ID" value="VFJ43092.1"/>
    <property type="molecule type" value="Genomic_DNA"/>
</dbReference>
<comment type="subcellular location">
    <subcellularLocation>
        <location evidence="2">Cell membrane</location>
    </subcellularLocation>
    <subcellularLocation>
        <location evidence="1">Membrane</location>
        <topology evidence="1">Single-pass membrane protein</topology>
    </subcellularLocation>
</comment>
<evidence type="ECO:0000256" key="3">
    <source>
        <dbReference type="ARBA" id="ARBA00007161"/>
    </source>
</evidence>
<keyword evidence="6" id="KW-0175">Coiled coil</keyword>
<dbReference type="GO" id="GO:0005886">
    <property type="term" value="C:plasma membrane"/>
    <property type="evidence" value="ECO:0007669"/>
    <property type="project" value="UniProtKB-SubCell"/>
</dbReference>
<dbReference type="AlphaFoldDB" id="A0A450RXU0"/>
<dbReference type="EMBL" id="CAADFA010000006">
    <property type="protein sequence ID" value="VFJ43940.1"/>
    <property type="molecule type" value="Genomic_DNA"/>
</dbReference>
<dbReference type="InterPro" id="IPR001107">
    <property type="entry name" value="Band_7"/>
</dbReference>
<gene>
    <name evidence="9" type="ORF">BECKFM1743A_GA0114220_100044</name>
    <name evidence="11" type="ORF">BECKFM1743B_GA0114221_100124</name>
    <name evidence="10" type="ORF">BECKFM1743C_GA0114222_1000615</name>
</gene>
<evidence type="ECO:0000256" key="2">
    <source>
        <dbReference type="ARBA" id="ARBA00004236"/>
    </source>
</evidence>
<dbReference type="Pfam" id="PF01145">
    <property type="entry name" value="Band_7"/>
    <property type="match status" value="1"/>
</dbReference>
<proteinExistence type="inferred from homology"/>
<feature type="transmembrane region" description="Helical" evidence="7">
    <location>
        <begin position="6"/>
        <end position="26"/>
    </location>
</feature>
<dbReference type="SUPFAM" id="SSF117892">
    <property type="entry name" value="Band 7/SPFH domain"/>
    <property type="match status" value="1"/>
</dbReference>
<accession>A0A450RXU0</accession>
<evidence type="ECO:0000259" key="8">
    <source>
        <dbReference type="Pfam" id="PF01145"/>
    </source>
</evidence>
<name>A0A450RXU0_9GAMM</name>
<feature type="domain" description="Band 7" evidence="8">
    <location>
        <begin position="32"/>
        <end position="231"/>
    </location>
</feature>
<feature type="coiled-coil region" evidence="6">
    <location>
        <begin position="212"/>
        <end position="272"/>
    </location>
</feature>
<dbReference type="Gene3D" id="3.30.479.30">
    <property type="entry name" value="Band 7 domain"/>
    <property type="match status" value="1"/>
</dbReference>